<feature type="domain" description="NEAT" evidence="7">
    <location>
        <begin position="41"/>
        <end position="158"/>
    </location>
</feature>
<evidence type="ECO:0000256" key="2">
    <source>
        <dbReference type="ARBA" id="ARBA00022512"/>
    </source>
</evidence>
<dbReference type="InterPro" id="IPR050436">
    <property type="entry name" value="IsdA"/>
</dbReference>
<evidence type="ECO:0000259" key="8">
    <source>
        <dbReference type="PROSITE" id="PS51272"/>
    </source>
</evidence>
<keyword evidence="3" id="KW-0964">Secreted</keyword>
<accession>A0A927BT64</accession>
<comment type="subcellular location">
    <subcellularLocation>
        <location evidence="1">Secreted</location>
        <location evidence="1">Cell wall</location>
        <topology evidence="1">Peptidoglycan-anchor</topology>
    </subcellularLocation>
</comment>
<sequence length="358" mass="38353">MIAMNMRGLRAMPIGILLCAALICVGLLVGGSRASATGADLENGEYTIDYLIMKKERDEQSVMQDYVLTPATLTVTDEGMRVAFTLKQSAEITGLQFEGEDVALESEDKAANTRVISFPVDDLSEVLDGWVKIEWAAFNYFNEYDIRIRLDSASLSPINESSEPSEEQEPADPAPQEETDASEIRFSDTDGHWADEAIRSGVERGIAAGYADGTFRPDGEITRGEFAVMLSRALELPELAASPAFDDADDIAAWALPHIASAQAAGLMGGYTDHTFRASRSISRAELAVIVARAAELDTAADAELGYVDAASIPVWALPSIAAVADAGLLKGKSGNRFDAAALATRAEVLALMLRLQL</sequence>
<dbReference type="PANTHER" id="PTHR37824:SF1">
    <property type="entry name" value="IRON-REGULATED SURFACE DETERMINANT PROTEIN C"/>
    <property type="match status" value="1"/>
</dbReference>
<evidence type="ECO:0000313" key="10">
    <source>
        <dbReference type="Proteomes" id="UP000621560"/>
    </source>
</evidence>
<evidence type="ECO:0000256" key="6">
    <source>
        <dbReference type="SAM" id="MobiDB-lite"/>
    </source>
</evidence>
<keyword evidence="5" id="KW-0572">Peptidoglycan-anchor</keyword>
<feature type="domain" description="SLH" evidence="8">
    <location>
        <begin position="245"/>
        <end position="305"/>
    </location>
</feature>
<evidence type="ECO:0000256" key="4">
    <source>
        <dbReference type="ARBA" id="ARBA00022729"/>
    </source>
</evidence>
<reference evidence="9" key="1">
    <citation type="submission" date="2020-09" db="EMBL/GenBank/DDBJ databases">
        <title>A novel bacterium of genus Paenibacillus, isolated from South China Sea.</title>
        <authorList>
            <person name="Huang H."/>
            <person name="Mo K."/>
            <person name="Hu Y."/>
        </authorList>
    </citation>
    <scope>NUCLEOTIDE SEQUENCE</scope>
    <source>
        <strain evidence="9">IB182496</strain>
    </source>
</reference>
<dbReference type="PANTHER" id="PTHR37824">
    <property type="entry name" value="IRON-REGULATED SURFACE DETERMINANT PROTEIN C"/>
    <property type="match status" value="1"/>
</dbReference>
<dbReference type="Pfam" id="PF00395">
    <property type="entry name" value="SLH"/>
    <property type="match status" value="3"/>
</dbReference>
<evidence type="ECO:0000313" key="9">
    <source>
        <dbReference type="EMBL" id="MBD2845074.1"/>
    </source>
</evidence>
<dbReference type="SMART" id="SM00725">
    <property type="entry name" value="NEAT"/>
    <property type="match status" value="1"/>
</dbReference>
<dbReference type="InterPro" id="IPR037250">
    <property type="entry name" value="NEAT_dom_sf"/>
</dbReference>
<gene>
    <name evidence="9" type="ORF">IDH44_07715</name>
</gene>
<feature type="region of interest" description="Disordered" evidence="6">
    <location>
        <begin position="157"/>
        <end position="188"/>
    </location>
</feature>
<dbReference type="PROSITE" id="PS51272">
    <property type="entry name" value="SLH"/>
    <property type="match status" value="3"/>
</dbReference>
<keyword evidence="2" id="KW-0134">Cell wall</keyword>
<evidence type="ECO:0000256" key="3">
    <source>
        <dbReference type="ARBA" id="ARBA00022525"/>
    </source>
</evidence>
<dbReference type="InterPro" id="IPR006635">
    <property type="entry name" value="NEAT_dom"/>
</dbReference>
<dbReference type="CDD" id="cd06920">
    <property type="entry name" value="NEAT"/>
    <property type="match status" value="1"/>
</dbReference>
<keyword evidence="4" id="KW-0732">Signal</keyword>
<dbReference type="InterPro" id="IPR001119">
    <property type="entry name" value="SLH_dom"/>
</dbReference>
<keyword evidence="10" id="KW-1185">Reference proteome</keyword>
<dbReference type="Pfam" id="PF05031">
    <property type="entry name" value="NEAT"/>
    <property type="match status" value="1"/>
</dbReference>
<evidence type="ECO:0000259" key="7">
    <source>
        <dbReference type="PROSITE" id="PS50978"/>
    </source>
</evidence>
<dbReference type="AlphaFoldDB" id="A0A927BT64"/>
<dbReference type="Gene3D" id="2.60.40.1850">
    <property type="match status" value="1"/>
</dbReference>
<dbReference type="SUPFAM" id="SSF158911">
    <property type="entry name" value="NEAT domain-like"/>
    <property type="match status" value="1"/>
</dbReference>
<evidence type="ECO:0000256" key="1">
    <source>
        <dbReference type="ARBA" id="ARBA00004168"/>
    </source>
</evidence>
<dbReference type="PROSITE" id="PS50978">
    <property type="entry name" value="NEAT"/>
    <property type="match status" value="1"/>
</dbReference>
<name>A0A927BT64_9BACL</name>
<evidence type="ECO:0000256" key="5">
    <source>
        <dbReference type="ARBA" id="ARBA00023088"/>
    </source>
</evidence>
<feature type="domain" description="SLH" evidence="8">
    <location>
        <begin position="306"/>
        <end position="358"/>
    </location>
</feature>
<feature type="domain" description="SLH" evidence="8">
    <location>
        <begin position="181"/>
        <end position="244"/>
    </location>
</feature>
<dbReference type="EMBL" id="JACXIZ010000013">
    <property type="protein sequence ID" value="MBD2845074.1"/>
    <property type="molecule type" value="Genomic_DNA"/>
</dbReference>
<protein>
    <submittedName>
        <fullName evidence="9">S-layer homology domain-containing protein</fullName>
    </submittedName>
</protein>
<feature type="compositionally biased region" description="Acidic residues" evidence="6">
    <location>
        <begin position="163"/>
        <end position="181"/>
    </location>
</feature>
<organism evidence="9 10">
    <name type="scientific">Paenibacillus sabuli</name>
    <dbReference type="NCBI Taxonomy" id="2772509"/>
    <lineage>
        <taxon>Bacteria</taxon>
        <taxon>Bacillati</taxon>
        <taxon>Bacillota</taxon>
        <taxon>Bacilli</taxon>
        <taxon>Bacillales</taxon>
        <taxon>Paenibacillaceae</taxon>
        <taxon>Paenibacillus</taxon>
    </lineage>
</organism>
<proteinExistence type="predicted"/>
<comment type="caution">
    <text evidence="9">The sequence shown here is derived from an EMBL/GenBank/DDBJ whole genome shotgun (WGS) entry which is preliminary data.</text>
</comment>
<dbReference type="Proteomes" id="UP000621560">
    <property type="component" value="Unassembled WGS sequence"/>
</dbReference>